<keyword evidence="3" id="KW-0687">Ribonucleoprotein</keyword>
<keyword evidence="3" id="KW-0689">Ribosomal protein</keyword>
<evidence type="ECO:0000313" key="3">
    <source>
        <dbReference type="EMBL" id="KAK3932780.1"/>
    </source>
</evidence>
<dbReference type="EMBL" id="JAHWGI010001440">
    <property type="protein sequence ID" value="KAK3932779.1"/>
    <property type="molecule type" value="Genomic_DNA"/>
</dbReference>
<proteinExistence type="predicted"/>
<keyword evidence="1" id="KW-0732">Signal</keyword>
<evidence type="ECO:0000313" key="2">
    <source>
        <dbReference type="EMBL" id="KAK3932779.1"/>
    </source>
</evidence>
<feature type="chain" id="PRO_5042442918" evidence="1">
    <location>
        <begin position="22"/>
        <end position="119"/>
    </location>
</feature>
<reference evidence="3" key="1">
    <citation type="submission" date="2021-07" db="EMBL/GenBank/DDBJ databases">
        <authorList>
            <person name="Catto M.A."/>
            <person name="Jacobson A."/>
            <person name="Kennedy G."/>
            <person name="Labadie P."/>
            <person name="Hunt B.G."/>
            <person name="Srinivasan R."/>
        </authorList>
    </citation>
    <scope>NUCLEOTIDE SEQUENCE</scope>
    <source>
        <strain evidence="3">PL_HMW_Pooled</strain>
        <tissue evidence="3">Head</tissue>
    </source>
</reference>
<name>A0AAE1LV28_9NEOP</name>
<feature type="signal peptide" evidence="1">
    <location>
        <begin position="1"/>
        <end position="21"/>
    </location>
</feature>
<reference evidence="3" key="2">
    <citation type="journal article" date="2023" name="BMC Genomics">
        <title>Pest status, molecular evolution, and epigenetic factors derived from the genome assembly of Frankliniella fusca, a thysanopteran phytovirus vector.</title>
        <authorList>
            <person name="Catto M.A."/>
            <person name="Labadie P.E."/>
            <person name="Jacobson A.L."/>
            <person name="Kennedy G.G."/>
            <person name="Srinivasan R."/>
            <person name="Hunt B.G."/>
        </authorList>
    </citation>
    <scope>NUCLEOTIDE SEQUENCE</scope>
    <source>
        <strain evidence="3">PL_HMW_Pooled</strain>
    </source>
</reference>
<comment type="caution">
    <text evidence="3">The sequence shown here is derived from an EMBL/GenBank/DDBJ whole genome shotgun (WGS) entry which is preliminary data.</text>
</comment>
<dbReference type="Proteomes" id="UP001219518">
    <property type="component" value="Unassembled WGS sequence"/>
</dbReference>
<dbReference type="EMBL" id="JAHWGI010001440">
    <property type="protein sequence ID" value="KAK3932780.1"/>
    <property type="molecule type" value="Genomic_DNA"/>
</dbReference>
<dbReference type="AlphaFoldDB" id="A0AAE1LV28"/>
<evidence type="ECO:0000313" key="4">
    <source>
        <dbReference type="Proteomes" id="UP001219518"/>
    </source>
</evidence>
<evidence type="ECO:0000256" key="1">
    <source>
        <dbReference type="SAM" id="SignalP"/>
    </source>
</evidence>
<gene>
    <name evidence="2" type="ORF">KUF71_014756</name>
    <name evidence="3" type="ORF">KUF71_014757</name>
</gene>
<dbReference type="GO" id="GO:0005840">
    <property type="term" value="C:ribosome"/>
    <property type="evidence" value="ECO:0007669"/>
    <property type="project" value="UniProtKB-KW"/>
</dbReference>
<accession>A0AAE1LV28</accession>
<organism evidence="3 4">
    <name type="scientific">Frankliniella fusca</name>
    <dbReference type="NCBI Taxonomy" id="407009"/>
    <lineage>
        <taxon>Eukaryota</taxon>
        <taxon>Metazoa</taxon>
        <taxon>Ecdysozoa</taxon>
        <taxon>Arthropoda</taxon>
        <taxon>Hexapoda</taxon>
        <taxon>Insecta</taxon>
        <taxon>Pterygota</taxon>
        <taxon>Neoptera</taxon>
        <taxon>Paraneoptera</taxon>
        <taxon>Thysanoptera</taxon>
        <taxon>Terebrantia</taxon>
        <taxon>Thripoidea</taxon>
        <taxon>Thripidae</taxon>
        <taxon>Frankliniella</taxon>
    </lineage>
</organism>
<protein>
    <submittedName>
        <fullName evidence="3">30S ribosomal protein S7</fullName>
    </submittedName>
</protein>
<keyword evidence="4" id="KW-1185">Reference proteome</keyword>
<sequence length="119" mass="13177">MATKLILLFAVLALASVGVLAGPLDEQRATSCSRFRTDVLEYQIKACARFITPSPWKRGGSYCAHQVPQYLEEHNDCSTATITENLTQCLLDNYVYSDESQKTVNCVELSITSGVCCYK</sequence>